<dbReference type="GO" id="GO:0019631">
    <property type="term" value="P:quinate catabolic process"/>
    <property type="evidence" value="ECO:0007669"/>
    <property type="project" value="TreeGrafter"/>
</dbReference>
<gene>
    <name evidence="4" type="ORF">MNBD_ALPHA06-1776</name>
</gene>
<protein>
    <recommendedName>
        <fullName evidence="1">3-dehydroquinate dehydratase</fullName>
        <ecNumber evidence="1">4.2.1.10</ecNumber>
    </recommendedName>
</protein>
<dbReference type="InterPro" id="IPR001874">
    <property type="entry name" value="DHquinase_II"/>
</dbReference>
<organism evidence="4">
    <name type="scientific">hydrothermal vent metagenome</name>
    <dbReference type="NCBI Taxonomy" id="652676"/>
    <lineage>
        <taxon>unclassified sequences</taxon>
        <taxon>metagenomes</taxon>
        <taxon>ecological metagenomes</taxon>
    </lineage>
</organism>
<keyword evidence="3" id="KW-0472">Membrane</keyword>
<evidence type="ECO:0000256" key="1">
    <source>
        <dbReference type="ARBA" id="ARBA00012060"/>
    </source>
</evidence>
<dbReference type="EC" id="4.2.1.10" evidence="1"/>
<dbReference type="GO" id="GO:0003855">
    <property type="term" value="F:3-dehydroquinate dehydratase activity"/>
    <property type="evidence" value="ECO:0007669"/>
    <property type="project" value="UniProtKB-EC"/>
</dbReference>
<feature type="non-terminal residue" evidence="4">
    <location>
        <position position="1"/>
    </location>
</feature>
<evidence type="ECO:0000313" key="4">
    <source>
        <dbReference type="EMBL" id="VAV95346.1"/>
    </source>
</evidence>
<dbReference type="Gene3D" id="3.40.50.9100">
    <property type="entry name" value="Dehydroquinase, class II"/>
    <property type="match status" value="1"/>
</dbReference>
<dbReference type="SUPFAM" id="SSF52304">
    <property type="entry name" value="Type II 3-dehydroquinate dehydratase"/>
    <property type="match status" value="1"/>
</dbReference>
<proteinExistence type="predicted"/>
<evidence type="ECO:0000256" key="2">
    <source>
        <dbReference type="ARBA" id="ARBA00023239"/>
    </source>
</evidence>
<dbReference type="EMBL" id="UOEE01000201">
    <property type="protein sequence ID" value="VAV95346.1"/>
    <property type="molecule type" value="Genomic_DNA"/>
</dbReference>
<accession>A0A3B0S3C1</accession>
<dbReference type="InterPro" id="IPR036441">
    <property type="entry name" value="DHquinase_II_sf"/>
</dbReference>
<dbReference type="AlphaFoldDB" id="A0A3B0S3C1"/>
<keyword evidence="2 4" id="KW-0456">Lyase</keyword>
<dbReference type="PANTHER" id="PTHR21272">
    <property type="entry name" value="CATABOLIC 3-DEHYDROQUINASE"/>
    <property type="match status" value="1"/>
</dbReference>
<keyword evidence="3" id="KW-1133">Transmembrane helix</keyword>
<dbReference type="PANTHER" id="PTHR21272:SF3">
    <property type="entry name" value="CATABOLIC 3-DEHYDROQUINASE"/>
    <property type="match status" value="1"/>
</dbReference>
<dbReference type="Pfam" id="PF01220">
    <property type="entry name" value="DHquinase_II"/>
    <property type="match status" value="1"/>
</dbReference>
<feature type="transmembrane region" description="Helical" evidence="3">
    <location>
        <begin position="32"/>
        <end position="53"/>
    </location>
</feature>
<reference evidence="4" key="1">
    <citation type="submission" date="2018-06" db="EMBL/GenBank/DDBJ databases">
        <authorList>
            <person name="Zhirakovskaya E."/>
        </authorList>
    </citation>
    <scope>NUCLEOTIDE SEQUENCE</scope>
</reference>
<evidence type="ECO:0000256" key="3">
    <source>
        <dbReference type="SAM" id="Phobius"/>
    </source>
</evidence>
<name>A0A3B0S3C1_9ZZZZ</name>
<keyword evidence="3" id="KW-0812">Transmembrane</keyword>
<sequence length="60" mass="6455">ALKLLSIPVIELHLSNPAAREEFRKTNFVSPAATSGVFGFGAIGYDMAVYAAIQMLNSKQ</sequence>